<proteinExistence type="predicted"/>
<feature type="compositionally biased region" description="Basic and acidic residues" evidence="2">
    <location>
        <begin position="1721"/>
        <end position="1732"/>
    </location>
</feature>
<feature type="compositionally biased region" description="Basic residues" evidence="2">
    <location>
        <begin position="2081"/>
        <end position="2095"/>
    </location>
</feature>
<feature type="region of interest" description="Disordered" evidence="2">
    <location>
        <begin position="1996"/>
        <end position="2020"/>
    </location>
</feature>
<feature type="region of interest" description="Disordered" evidence="2">
    <location>
        <begin position="2071"/>
        <end position="2095"/>
    </location>
</feature>
<evidence type="ECO:0000259" key="3">
    <source>
        <dbReference type="PROSITE" id="PS50003"/>
    </source>
</evidence>
<dbReference type="InterPro" id="IPR053005">
    <property type="entry name" value="Nuclear_Pos-Cytoskel_Interact"/>
</dbReference>
<feature type="region of interest" description="Disordered" evidence="2">
    <location>
        <begin position="362"/>
        <end position="412"/>
    </location>
</feature>
<feature type="region of interest" description="Disordered" evidence="2">
    <location>
        <begin position="600"/>
        <end position="625"/>
    </location>
</feature>
<dbReference type="InterPro" id="IPR011990">
    <property type="entry name" value="TPR-like_helical_dom_sf"/>
</dbReference>
<sequence>MSSPPPQHSLSSPTSGNTPHPVLPTPSSSTSVSIRQNNKTSQLRQRQELEQQLVEKQKQLQESSSGIGKNVLARQVSQLQDRIKEIDSVINNPTSNDEIQPVSVDRLRSLERDLSSYRNHPLSPGISSIRNKEKLLNQRTTSGLDPLPSPSTSTLLPPTHGHDSTSLLPLPPPPTGSTPTKRRSKIPNTDRRNTDIEFATEIGQGLLLEVRKMQALLQEKEEKLRTLENQKADLERAAEAMAKQMRQREENEEKLKEETWNLELAKQELTISVTELQQNLSKANVEQNKLDKQVNVLRSEIEKLRDKEEKLTNTIDTMKQRHEQDMSSIRRHAAAIQREKSDQSKQIEALTSELAIAKAQSRIGKHVSTDTEVNPRSGDTTDDQTTNTLAVNNEASPTSSPPSSPKLAPARNQAMEVETLKTSLAHAHRMVSNLRSNLHKEKTEKFEFKKLLADSQETIEQLQNDPRMWVDAGPTRGASGSSSNIVTREDGLGPARRPHKASLSSSTKRRGSRKPTSGRIKPKGSSPNATADGDSIYSYSSMSELDDSEEVDSFDDSDAGFDNTVSKKKTVGFTPLSSELSRSQSQNQLQKPVMVDAEVNTDPMDDSMLPLVTSGDSTADPVTRSLGDELGMAMSQKSPEESKPATSSMKDAAVGLIAGVGAAVGVDALMKPTGIEIYTQTDVYEEPKAIPGIEMITQTDPEPEAQVNEVFTQTDSSKLEQLSLATMSVEPTKPVELELVSQTPIGVEPEDPSIALAATAAATAAAIAAYRSKALEDSVDCSVQSDPIDPSIALAETAAAIAAARSKALEEAVDCSVQSDPVDPAIALAETAAAIAASRSKALEEAVDCSIQSDPIDPSIALAETAAAIAASRSKALEEAVDCSVQSDPIDPSIALAATAAAIAESRAKALEEAVDCSVQSDPIDPSIALAEMSAAVAASRFAALEAAVDTATQSEEPVEDPSVSLAALAASAAASADAIAGAIFESRSKALEAAIDCSTQSDEPEPVDPAIALAEKEAIIAAARAKSFEAAVHCSTQSEEPEPVDPSIALAATAAAIAENRAKALEAAVDCSTQSDEPEKEDPSIALAAAAEATAAAIASSRSKALESAIDCSTQSDEPEKEDPSIAIAAAKAASLATAAAIAAGIAASRSSALESAIDTSTQSDEPEVEDPSIALAKTEAAAAALRIAALEAAVHSSTQSDPEDPSIAAAAIAEAIASSRSASLESAISTSTQSEEEDPSIAAAAAEAAAVSTALATAAAIAASRLASLEAAVDTCTQSEGPSVIDQETQFEETQVVDIGVQSTPAAAVDAFIQSESIETKDSVVQYESSAKDVSVQHQHTTDAIDHETQYDVLSVDHSTQSELNETVECGVQSDSPVTIDASAQHDFVNAIDANVQYEVESTDIGVQCEEENTASGIGAILPIPPIASHTFSDSEDEFFDANSKPSSRRTIDSAVFNNLKPESRNSNLSESHLIPVVLPPTQNKLGSDRSDDNQKTVSDGQEGSSSLKKNAMIAAAATAAAASVLKHNKSVSDHEEGSDALRSIPSDVNTLAIGEDSLENKIAPHQLNNVSERSRQGQEIQELGNVAPAEKMYSKAETDSLIATAVALALKNAESLKSSQNNQDDVLDNAKHHAHGLNSKNEDPAIVTPTSDISRTSRNDDDEQPGDENFGNVLVHSPREEDTITFLPYDEAAQRHRDRFVLPNIDSSHVDFFENLKHQETEPKKERPELTIGPSIVFAQEPEEPEEREITAADVPQRPANPPPHELLNKAGLSSTFTDSRSMSPSSLHSKGKGPLEYSDLESNSARSNDDLQRTAILQQQRLDAKRGSVDASSVSTSNTNEQLRSLNSSQYDAVTRSTGATDPTMINLITQTMIGDWLYKYTRKAVGGGFSEKSHKRYFWIHPYTRTLYWSVSAPGLNGNESKAKSALIENITSVPNYSYATDGTPNVSLLIQTSHRQIKVTAPNMEKHDLWFEAITHLLSRDRSGKGLTLLNDTKKAENPNNRSVSSGTSGSLLNRPSFRRLHDVFQQPSSAQSMSTTDDHVDLEYDDDDEALEDVRMCCNGKHHVSKLEKDHTHRQPYRKRKSRATITS</sequence>
<dbReference type="PANTHER" id="PTHR28190">
    <property type="entry name" value="NUCLEAR MIGRATION PROTEIN NUM1"/>
    <property type="match status" value="1"/>
</dbReference>
<feature type="region of interest" description="Disordered" evidence="2">
    <location>
        <begin position="140"/>
        <end position="195"/>
    </location>
</feature>
<dbReference type="Pfam" id="PF12814">
    <property type="entry name" value="Mcp5_PH"/>
    <property type="match status" value="1"/>
</dbReference>
<feature type="region of interest" description="Disordered" evidence="2">
    <location>
        <begin position="1"/>
        <end position="71"/>
    </location>
</feature>
<dbReference type="GO" id="GO:0005543">
    <property type="term" value="F:phospholipid binding"/>
    <property type="evidence" value="ECO:0007669"/>
    <property type="project" value="InterPro"/>
</dbReference>
<feature type="compositionally biased region" description="Polar residues" evidence="2">
    <location>
        <begin position="1834"/>
        <end position="1847"/>
    </location>
</feature>
<evidence type="ECO:0000313" key="4">
    <source>
        <dbReference type="EMBL" id="KAG2199137.1"/>
    </source>
</evidence>
<dbReference type="GO" id="GO:0005938">
    <property type="term" value="C:cell cortex"/>
    <property type="evidence" value="ECO:0007669"/>
    <property type="project" value="InterPro"/>
</dbReference>
<feature type="domain" description="PH" evidence="3">
    <location>
        <begin position="1875"/>
        <end position="1985"/>
    </location>
</feature>
<organism evidence="4 5">
    <name type="scientific">Mucor saturninus</name>
    <dbReference type="NCBI Taxonomy" id="64648"/>
    <lineage>
        <taxon>Eukaryota</taxon>
        <taxon>Fungi</taxon>
        <taxon>Fungi incertae sedis</taxon>
        <taxon>Mucoromycota</taxon>
        <taxon>Mucoromycotina</taxon>
        <taxon>Mucoromycetes</taxon>
        <taxon>Mucorales</taxon>
        <taxon>Mucorineae</taxon>
        <taxon>Mucoraceae</taxon>
        <taxon>Mucor</taxon>
    </lineage>
</organism>
<feature type="region of interest" description="Disordered" evidence="2">
    <location>
        <begin position="1482"/>
        <end position="1510"/>
    </location>
</feature>
<dbReference type="SUPFAM" id="SSF50729">
    <property type="entry name" value="PH domain-like"/>
    <property type="match status" value="1"/>
</dbReference>
<reference evidence="4" key="1">
    <citation type="submission" date="2020-12" db="EMBL/GenBank/DDBJ databases">
        <title>Metabolic potential, ecology and presence of endohyphal bacteria is reflected in genomic diversity of Mucoromycotina.</title>
        <authorList>
            <person name="Muszewska A."/>
            <person name="Okrasinska A."/>
            <person name="Steczkiewicz K."/>
            <person name="Drgas O."/>
            <person name="Orlowska M."/>
            <person name="Perlinska-Lenart U."/>
            <person name="Aleksandrzak-Piekarczyk T."/>
            <person name="Szatraj K."/>
            <person name="Zielenkiewicz U."/>
            <person name="Pilsyk S."/>
            <person name="Malc E."/>
            <person name="Mieczkowski P."/>
            <person name="Kruszewska J.S."/>
            <person name="Biernat P."/>
            <person name="Pawlowska J."/>
        </authorList>
    </citation>
    <scope>NUCLEOTIDE SEQUENCE</scope>
    <source>
        <strain evidence="4">WA0000017839</strain>
    </source>
</reference>
<keyword evidence="1" id="KW-0175">Coiled coil</keyword>
<dbReference type="PROSITE" id="PS50003">
    <property type="entry name" value="PH_DOMAIN"/>
    <property type="match status" value="1"/>
</dbReference>
<dbReference type="SUPFAM" id="SSF48452">
    <property type="entry name" value="TPR-like"/>
    <property type="match status" value="1"/>
</dbReference>
<feature type="compositionally biased region" description="Polar residues" evidence="2">
    <location>
        <begin position="1775"/>
        <end position="1792"/>
    </location>
</feature>
<dbReference type="GO" id="GO:0005739">
    <property type="term" value="C:mitochondrion"/>
    <property type="evidence" value="ECO:0007669"/>
    <property type="project" value="TreeGrafter"/>
</dbReference>
<evidence type="ECO:0000256" key="1">
    <source>
        <dbReference type="SAM" id="Coils"/>
    </source>
</evidence>
<dbReference type="OrthoDB" id="2149224at2759"/>
<dbReference type="PANTHER" id="PTHR28190:SF1">
    <property type="entry name" value="NUCLEAR MIGRATION PROTEIN NUM1"/>
    <property type="match status" value="1"/>
</dbReference>
<dbReference type="Proteomes" id="UP000603453">
    <property type="component" value="Unassembled WGS sequence"/>
</dbReference>
<evidence type="ECO:0000313" key="5">
    <source>
        <dbReference type="Proteomes" id="UP000603453"/>
    </source>
</evidence>
<feature type="region of interest" description="Disordered" evidence="2">
    <location>
        <begin position="1635"/>
        <end position="1680"/>
    </location>
</feature>
<accession>A0A8H7QVJ5</accession>
<dbReference type="GO" id="GO:0032065">
    <property type="term" value="P:maintenance of protein location in cell cortex"/>
    <property type="evidence" value="ECO:0007669"/>
    <property type="project" value="InterPro"/>
</dbReference>
<keyword evidence="5" id="KW-1185">Reference proteome</keyword>
<comment type="caution">
    <text evidence="4">The sequence shown here is derived from an EMBL/GenBank/DDBJ whole genome shotgun (WGS) entry which is preliminary data.</text>
</comment>
<dbReference type="SMART" id="SM00233">
    <property type="entry name" value="PH"/>
    <property type="match status" value="1"/>
</dbReference>
<name>A0A8H7QVJ5_9FUNG</name>
<gene>
    <name evidence="4" type="ORF">INT47_009876</name>
</gene>
<feature type="compositionally biased region" description="Polar residues" evidence="2">
    <location>
        <begin position="2004"/>
        <end position="2020"/>
    </location>
</feature>
<dbReference type="InterPro" id="IPR001849">
    <property type="entry name" value="PH_domain"/>
</dbReference>
<feature type="coiled-coil region" evidence="1">
    <location>
        <begin position="210"/>
        <end position="360"/>
    </location>
</feature>
<feature type="compositionally biased region" description="Basic and acidic residues" evidence="2">
    <location>
        <begin position="45"/>
        <end position="59"/>
    </location>
</feature>
<feature type="region of interest" description="Disordered" evidence="2">
    <location>
        <begin position="1721"/>
        <end position="1813"/>
    </location>
</feature>
<dbReference type="EMBL" id="JAEPRD010000100">
    <property type="protein sequence ID" value="KAG2199137.1"/>
    <property type="molecule type" value="Genomic_DNA"/>
</dbReference>
<feature type="compositionally biased region" description="Low complexity" evidence="2">
    <location>
        <begin position="8"/>
        <end position="33"/>
    </location>
</feature>
<dbReference type="GO" id="GO:0015631">
    <property type="term" value="F:tubulin binding"/>
    <property type="evidence" value="ECO:0007669"/>
    <property type="project" value="TreeGrafter"/>
</dbReference>
<feature type="compositionally biased region" description="Acidic residues" evidence="2">
    <location>
        <begin position="544"/>
        <end position="559"/>
    </location>
</feature>
<feature type="region of interest" description="Disordered" evidence="2">
    <location>
        <begin position="1825"/>
        <end position="1847"/>
    </location>
</feature>
<feature type="compositionally biased region" description="Polar residues" evidence="2">
    <location>
        <begin position="370"/>
        <end position="395"/>
    </location>
</feature>
<feature type="compositionally biased region" description="Polar residues" evidence="2">
    <location>
        <begin position="1498"/>
        <end position="1510"/>
    </location>
</feature>
<feature type="compositionally biased region" description="Low complexity" evidence="2">
    <location>
        <begin position="140"/>
        <end position="168"/>
    </location>
</feature>
<evidence type="ECO:0000256" key="2">
    <source>
        <dbReference type="SAM" id="MobiDB-lite"/>
    </source>
</evidence>
<dbReference type="GO" id="GO:0000226">
    <property type="term" value="P:microtubule cytoskeleton organization"/>
    <property type="evidence" value="ECO:0007669"/>
    <property type="project" value="TreeGrafter"/>
</dbReference>
<protein>
    <recommendedName>
        <fullName evidence="3">PH domain-containing protein</fullName>
    </recommendedName>
</protein>
<feature type="region of interest" description="Disordered" evidence="2">
    <location>
        <begin position="462"/>
        <end position="565"/>
    </location>
</feature>
<dbReference type="InterPro" id="IPR024774">
    <property type="entry name" value="PH_dom-Mcp5-type"/>
</dbReference>